<dbReference type="Ensembl" id="ENSSTUT00000074733.1">
    <property type="protein sequence ID" value="ENSSTUP00000070373.1"/>
    <property type="gene ID" value="ENSSTUG00000029808.1"/>
</dbReference>
<dbReference type="FunFam" id="3.30.1490.180:FF:000003">
    <property type="entry name" value="DNA-directed RNA polymerase subunit"/>
    <property type="match status" value="1"/>
</dbReference>
<keyword evidence="6 17" id="KW-0240">DNA-directed RNA polymerase</keyword>
<dbReference type="Gene3D" id="3.30.70.2850">
    <property type="match status" value="1"/>
</dbReference>
<keyword evidence="21" id="KW-1185">Reference proteome</keyword>
<dbReference type="FunFam" id="1.10.132.30:FF:000004">
    <property type="entry name" value="DNA-directed RNA polymerase subunit"/>
    <property type="match status" value="1"/>
</dbReference>
<dbReference type="InterPro" id="IPR045867">
    <property type="entry name" value="DNA-dir_RpoC_beta_prime"/>
</dbReference>
<evidence type="ECO:0000256" key="16">
    <source>
        <dbReference type="ARBA" id="ARBA00065144"/>
    </source>
</evidence>
<accession>A0A674BGF9</accession>
<dbReference type="InterPro" id="IPR006592">
    <property type="entry name" value="RNA_pol_N"/>
</dbReference>
<evidence type="ECO:0000256" key="3">
    <source>
        <dbReference type="ARBA" id="ARBA00004604"/>
    </source>
</evidence>
<dbReference type="CDD" id="cd01435">
    <property type="entry name" value="RNAP_I_RPA1_N"/>
    <property type="match status" value="1"/>
</dbReference>
<dbReference type="Gene3D" id="1.10.132.30">
    <property type="match status" value="1"/>
</dbReference>
<dbReference type="InterPro" id="IPR007080">
    <property type="entry name" value="RNA_pol_Rpb1_1"/>
</dbReference>
<gene>
    <name evidence="20" type="primary">POLR1A</name>
    <name evidence="20" type="synonym">polr1a</name>
</gene>
<comment type="function">
    <text evidence="17">DNA-dependent RNA polymerase catalyzes the transcription of DNA into RNA using the four ribonucleoside triphosphates as substrates.</text>
</comment>
<dbReference type="PANTHER" id="PTHR19376:SF11">
    <property type="entry name" value="DNA-DIRECTED RNA POLYMERASE I SUBUNIT RPA1"/>
    <property type="match status" value="1"/>
</dbReference>
<dbReference type="Pfam" id="PF05000">
    <property type="entry name" value="RNA_pol_Rpb1_4"/>
    <property type="match status" value="1"/>
</dbReference>
<evidence type="ECO:0000256" key="8">
    <source>
        <dbReference type="ARBA" id="ARBA00022679"/>
    </source>
</evidence>
<evidence type="ECO:0000256" key="17">
    <source>
        <dbReference type="RuleBase" id="RU004279"/>
    </source>
</evidence>
<organism evidence="20 21">
    <name type="scientific">Salmo trutta</name>
    <name type="common">Brown trout</name>
    <dbReference type="NCBI Taxonomy" id="8032"/>
    <lineage>
        <taxon>Eukaryota</taxon>
        <taxon>Metazoa</taxon>
        <taxon>Chordata</taxon>
        <taxon>Craniata</taxon>
        <taxon>Vertebrata</taxon>
        <taxon>Euteleostomi</taxon>
        <taxon>Actinopterygii</taxon>
        <taxon>Neopterygii</taxon>
        <taxon>Teleostei</taxon>
        <taxon>Protacanthopterygii</taxon>
        <taxon>Salmoniformes</taxon>
        <taxon>Salmonidae</taxon>
        <taxon>Salmoninae</taxon>
        <taxon>Salmo</taxon>
    </lineage>
</organism>
<reference evidence="20" key="2">
    <citation type="submission" date="2025-09" db="UniProtKB">
        <authorList>
            <consortium name="Ensembl"/>
        </authorList>
    </citation>
    <scope>IDENTIFICATION</scope>
</reference>
<keyword evidence="5" id="KW-0158">Chromosome</keyword>
<dbReference type="InterPro" id="IPR015699">
    <property type="entry name" value="DNA-dir_RNA_pol1_lsu_N"/>
</dbReference>
<dbReference type="EC" id="2.7.7.6" evidence="17"/>
<comment type="catalytic activity">
    <reaction evidence="15">
        <text>RNA(n) + a ribonucleoside 5'-triphosphate = RNA(n+1) + diphosphate</text>
        <dbReference type="Rhea" id="RHEA:21248"/>
        <dbReference type="Rhea" id="RHEA-COMP:14527"/>
        <dbReference type="Rhea" id="RHEA-COMP:17342"/>
        <dbReference type="ChEBI" id="CHEBI:33019"/>
        <dbReference type="ChEBI" id="CHEBI:61557"/>
        <dbReference type="ChEBI" id="CHEBI:140395"/>
        <dbReference type="EC" id="2.7.7.6"/>
    </reaction>
    <physiologicalReaction direction="left-to-right" evidence="15">
        <dbReference type="Rhea" id="RHEA:21249"/>
    </physiologicalReaction>
</comment>
<dbReference type="Gene3D" id="4.10.860.120">
    <property type="entry name" value="RNA polymerase II, clamp domain"/>
    <property type="match status" value="1"/>
</dbReference>
<dbReference type="InterPro" id="IPR042102">
    <property type="entry name" value="RNA_pol_Rpb1_3_sf"/>
</dbReference>
<dbReference type="InterPro" id="IPR047107">
    <property type="entry name" value="DNA-dir_RNA_pol1_lsu_C"/>
</dbReference>
<evidence type="ECO:0000256" key="4">
    <source>
        <dbReference type="ARBA" id="ARBA00006460"/>
    </source>
</evidence>
<dbReference type="InterPro" id="IPR000722">
    <property type="entry name" value="RNA_pol_asu"/>
</dbReference>
<protein>
    <recommendedName>
        <fullName evidence="17">DNA-directed RNA polymerase subunit</fullName>
        <ecNumber evidence="17">2.7.7.6</ecNumber>
    </recommendedName>
</protein>
<dbReference type="GeneTree" id="ENSGT00920000149138"/>
<evidence type="ECO:0000256" key="1">
    <source>
        <dbReference type="ARBA" id="ARBA00001946"/>
    </source>
</evidence>
<dbReference type="Pfam" id="PF04997">
    <property type="entry name" value="RNA_pol_Rpb1_1"/>
    <property type="match status" value="1"/>
</dbReference>
<dbReference type="GO" id="GO:0005694">
    <property type="term" value="C:chromosome"/>
    <property type="evidence" value="ECO:0007669"/>
    <property type="project" value="UniProtKB-SubCell"/>
</dbReference>
<proteinExistence type="inferred from homology"/>
<reference evidence="20" key="1">
    <citation type="submission" date="2025-08" db="UniProtKB">
        <authorList>
            <consortium name="Ensembl"/>
        </authorList>
    </citation>
    <scope>IDENTIFICATION</scope>
</reference>
<evidence type="ECO:0000256" key="18">
    <source>
        <dbReference type="SAM" id="MobiDB-lite"/>
    </source>
</evidence>
<sequence length="1667" mass="186941">MLFGKEVPWRRLEGMTFGMYSAEEIRKLSVKNITNFRFLDNVGNVAPNGLYDLSLGPADSKEVCSTCMQDFNNCPGHLGHIELPLPATSYNGKLYLLIRGSCLNCHMLSCPRAAIHLLLNQLKLLDVGALQEVYELEHVLNQFLEGNAQASGVEIQVVLEDYCANVIKLNVLCSQIKHLCEKKNKLITLFWRVQMNSRKCPHCKSGRSQVRREHNSKLIVTLPAAMYKDGAIKGPDEGNAYHSIFYGMAGKRGYLTPSTARDHIAKLWDKEGFFLKCLFSGLEEGELSNNGIYPDLFFLELMVVPPCRYRPINRLGDQMFTNGQTVNMQAVMKDSGVIQKLLALLAGEKLKEKELELEETDQAFLAGIPGVTLTDKLYNTWIRLQSHVNIVFDSDMDKLMTEKYPGIRQILEKKDGLFRKHMMGKRVDYAARSVICPDMYIGTNEIGVPMVFATKLTYPQPVTPWNVKELRQAVLNGPNVHPGASMVINEDGSRTILSSTNLTQREAIAKQLLTPCTGQHMMPMKIVNRHIKNGDVLLLNRQPTLHRPSIQAHCARILPGEKVLRLHYANCKAYNADFDGDEMNAHFPQSELGRAEAYTLVSTDQQYLVPKDGKPLAGLIQDHMVSGTRMTIRGCFFSRDQYTELVYRGLTDKVGRVKLLPPAILKPFPLWTGKQVVSTLLMNVIPGNHIPLNLTGKAKIPSKAWIKESPRCVPGYKPETMCDSQVIFRQGELLVGVLDKAHYGSSAYGLVHCCYELYGGETSGKLLSCLARLFTAYLQLYRGFTMGKAWASSQLQPYSLYIVCSGVTQALQAAFNLPDTVDESEARGRWQDAHLNPDQRDFNMVDLKFKEVANQVNNDINKVVMPLGLHCSFPENNLQLMVQSGAKGSTVNTMQISCLLGQIELEGRRPPLMPSGKSLPCFQPYESSPRSGGFVSGRFLTGIKPPEFFFHCMAGREGLVDTAVKTSRSGYLQRCVIKHLEGLVVQYDLTVRDSDGSVVQFLYGEDGLDVPKTQFLQPRQISRYSQAATNHFKAIRKWKAKREHLSPREGAFLLFSQKKLKKTECQALENLANGRDTATLKVMYYQDSKSKYLKKTKHCPEPCLSLFRPDISFGSVSETFDSIVESYLKDIQIKQLVMSWSPLCLCRLKHLLQLKWQRALCDPGEAVGLLAAQSIGEPSTQMTLNTFHFAGRGEMNVTLGIPRLREILMIASSSIKTPMMSIPVLNSKKAIKRVKTLRKKLTRVCLAEVLHKVDVLETLRVKNKRQKDRVFKITFRFLSPERYQEDKMLTPHQILHYMENRFFRLLLEAIKKRNTKLASINAVETRKATVRDNDQDVGDSSAGQESGEGDGDGEESRIVDDVGNEGDADASDAKRRENQEEEVDYESEEGEDAEEGEDLVDEKDEQAEENSEEVPDEVTGDLATAGPVGAGARKKSKQKSTHTQDSMRVNTVLETSSSIEDYSYDSQQGLWCEVTLVLPVSKVHFDLTSLVVAVAQNAVVMETKGITRCLLSEVTKKDGSKELELKTEGINMHELFNHSEILDVNRLYSNEVHAMANTYGIEVALRVIEKEIKDVFAVYGIEVDPRHLSLVADYMCFEGVYKPLNRFAIQSNSSPLQQMTFETSYKFLKQATMLGSHDKLVSPSACLVVGKVVKGGTGIFDLKQPLQ</sequence>
<evidence type="ECO:0000256" key="6">
    <source>
        <dbReference type="ARBA" id="ARBA00022478"/>
    </source>
</evidence>
<dbReference type="GO" id="GO:0046872">
    <property type="term" value="F:metal ion binding"/>
    <property type="evidence" value="ECO:0007669"/>
    <property type="project" value="UniProtKB-KW"/>
</dbReference>
<evidence type="ECO:0000313" key="21">
    <source>
        <dbReference type="Proteomes" id="UP000472277"/>
    </source>
</evidence>
<dbReference type="Gene3D" id="3.30.1490.180">
    <property type="entry name" value="RNA polymerase ii"/>
    <property type="match status" value="1"/>
</dbReference>
<dbReference type="FunFam" id="1.10.274.100:FF:000004">
    <property type="entry name" value="DNA-directed RNA polymerase subunit"/>
    <property type="match status" value="1"/>
</dbReference>
<comment type="cofactor">
    <cofactor evidence="1">
        <name>Mg(2+)</name>
        <dbReference type="ChEBI" id="CHEBI:18420"/>
    </cofactor>
</comment>
<comment type="subunit">
    <text evidence="16">Component of the RNA polymerase I (Pol I) complex consisting of 13 subunits: a ten-subunit catalytic core composed of POLR1A/RPA1, POLR1B/RPA2, POLR1C/RPAC1, POLR1D/RPAC2, POLR1H/RPA12, POLR2E/RPABC1, POLR2F/RPABC2, POLR2H/RPABC3, POLR2K/RPABC4 and POLR2L/RPABC5; a mobile stalk subunit POLR1F/RPA43 protruding from the core and additional subunits homologous to general transcription factors POLR1E/RPA49 and POLR1G/RPA34. Part of Pol I pre-initiation complex (PIC), in which Pol I core assembles with RRN3 and promoter-bound UTBF and SL1/TIF-IB complex. Interacts (via dock II domain) with TOP2A; this interaction may assist Pol I transcription initiation by releasing supercoils occurring during DNA unwinding. Interacts with CAVIN1; this interaction induces the dissociation of Pol I complex paused at rDNA terminator sequences. Interacts with MYO1C. Interacts with ERBB2. Interacts with DDX11. Interacts with RECQL5.</text>
</comment>
<keyword evidence="14" id="KW-0539">Nucleus</keyword>
<dbReference type="FunFam" id="4.10.860.120:FF:000006">
    <property type="entry name" value="DNA-directed RNA polymerase subunit"/>
    <property type="match status" value="1"/>
</dbReference>
<dbReference type="CDD" id="cd02735">
    <property type="entry name" value="RNAP_I_Rpa1_C"/>
    <property type="match status" value="1"/>
</dbReference>
<dbReference type="Gene3D" id="1.10.274.100">
    <property type="entry name" value="RNA polymerase Rpb1, domain 3"/>
    <property type="match status" value="1"/>
</dbReference>
<dbReference type="InterPro" id="IPR038120">
    <property type="entry name" value="Rpb1_funnel_sf"/>
</dbReference>
<dbReference type="GO" id="GO:0005736">
    <property type="term" value="C:RNA polymerase I complex"/>
    <property type="evidence" value="ECO:0007669"/>
    <property type="project" value="TreeGrafter"/>
</dbReference>
<evidence type="ECO:0000256" key="2">
    <source>
        <dbReference type="ARBA" id="ARBA00004286"/>
    </source>
</evidence>
<dbReference type="Pfam" id="PF04998">
    <property type="entry name" value="RNA_pol_Rpb1_5"/>
    <property type="match status" value="1"/>
</dbReference>
<dbReference type="InterPro" id="IPR007081">
    <property type="entry name" value="RNA_pol_Rpb1_5"/>
</dbReference>
<dbReference type="InterPro" id="IPR007083">
    <property type="entry name" value="RNA_pol_Rpb1_4"/>
</dbReference>
<dbReference type="GO" id="GO:0003899">
    <property type="term" value="F:DNA-directed RNA polymerase activity"/>
    <property type="evidence" value="ECO:0007669"/>
    <property type="project" value="UniProtKB-EC"/>
</dbReference>
<dbReference type="InterPro" id="IPR007066">
    <property type="entry name" value="RNA_pol_Rpb1_3"/>
</dbReference>
<evidence type="ECO:0000256" key="10">
    <source>
        <dbReference type="ARBA" id="ARBA00022723"/>
    </source>
</evidence>
<evidence type="ECO:0000256" key="7">
    <source>
        <dbReference type="ARBA" id="ARBA00022553"/>
    </source>
</evidence>
<dbReference type="GO" id="GO:0006351">
    <property type="term" value="P:DNA-templated transcription"/>
    <property type="evidence" value="ECO:0007669"/>
    <property type="project" value="InterPro"/>
</dbReference>
<dbReference type="Gene3D" id="2.40.40.20">
    <property type="match status" value="1"/>
</dbReference>
<feature type="domain" description="RNA polymerase N-terminal" evidence="19">
    <location>
        <begin position="295"/>
        <end position="631"/>
    </location>
</feature>
<evidence type="ECO:0000256" key="12">
    <source>
        <dbReference type="ARBA" id="ARBA00022842"/>
    </source>
</evidence>
<keyword evidence="10" id="KW-0479">Metal-binding</keyword>
<dbReference type="Pfam" id="PF04983">
    <property type="entry name" value="RNA_pol_Rpb1_3"/>
    <property type="match status" value="1"/>
</dbReference>
<evidence type="ECO:0000256" key="14">
    <source>
        <dbReference type="ARBA" id="ARBA00023242"/>
    </source>
</evidence>
<evidence type="ECO:0000256" key="15">
    <source>
        <dbReference type="ARBA" id="ARBA00047768"/>
    </source>
</evidence>
<evidence type="ECO:0000313" key="20">
    <source>
        <dbReference type="Ensembl" id="ENSSTUP00000070373.1"/>
    </source>
</evidence>
<feature type="compositionally biased region" description="Acidic residues" evidence="18">
    <location>
        <begin position="1379"/>
        <end position="1419"/>
    </location>
</feature>
<feature type="region of interest" description="Disordered" evidence="18">
    <location>
        <begin position="1329"/>
        <end position="1447"/>
    </location>
</feature>
<evidence type="ECO:0000256" key="13">
    <source>
        <dbReference type="ARBA" id="ARBA00023163"/>
    </source>
</evidence>
<comment type="subcellular location">
    <subcellularLocation>
        <location evidence="2">Chromosome</location>
    </subcellularLocation>
    <subcellularLocation>
        <location evidence="3">Nucleus</location>
        <location evidence="3">Nucleolus</location>
    </subcellularLocation>
</comment>
<name>A0A674BGF9_SALTR</name>
<evidence type="ECO:0000256" key="11">
    <source>
        <dbReference type="ARBA" id="ARBA00022833"/>
    </source>
</evidence>
<dbReference type="Gene3D" id="6.10.250.2940">
    <property type="match status" value="1"/>
</dbReference>
<comment type="similarity">
    <text evidence="4 17">Belongs to the RNA polymerase beta' chain family.</text>
</comment>
<evidence type="ECO:0000256" key="5">
    <source>
        <dbReference type="ARBA" id="ARBA00022454"/>
    </source>
</evidence>
<keyword evidence="12" id="KW-0460">Magnesium</keyword>
<dbReference type="FunFam" id="2.40.40.20:FF:000019">
    <property type="entry name" value="DNA-directed RNA polymerase II subunit RPB1"/>
    <property type="match status" value="1"/>
</dbReference>
<evidence type="ECO:0000259" key="19">
    <source>
        <dbReference type="SMART" id="SM00663"/>
    </source>
</evidence>
<keyword evidence="8 17" id="KW-0808">Transferase</keyword>
<dbReference type="Gene3D" id="1.10.357.120">
    <property type="match status" value="1"/>
</dbReference>
<keyword evidence="9 17" id="KW-0548">Nucleotidyltransferase</keyword>
<keyword evidence="11" id="KW-0862">Zinc</keyword>
<dbReference type="Pfam" id="PF00623">
    <property type="entry name" value="RNA_pol_Rpb1_2"/>
    <property type="match status" value="1"/>
</dbReference>
<dbReference type="PANTHER" id="PTHR19376">
    <property type="entry name" value="DNA-DIRECTED RNA POLYMERASE"/>
    <property type="match status" value="1"/>
</dbReference>
<dbReference type="SMART" id="SM00663">
    <property type="entry name" value="RPOLA_N"/>
    <property type="match status" value="1"/>
</dbReference>
<keyword evidence="7" id="KW-0597">Phosphoprotein</keyword>
<dbReference type="Proteomes" id="UP000472277">
    <property type="component" value="Chromosome 13"/>
</dbReference>
<dbReference type="GO" id="GO:0003677">
    <property type="term" value="F:DNA binding"/>
    <property type="evidence" value="ECO:0007669"/>
    <property type="project" value="InterPro"/>
</dbReference>
<dbReference type="InterPro" id="IPR044893">
    <property type="entry name" value="RNA_pol_Rpb1_clamp_domain"/>
</dbReference>
<keyword evidence="13 17" id="KW-0804">Transcription</keyword>
<evidence type="ECO:0000256" key="9">
    <source>
        <dbReference type="ARBA" id="ARBA00022695"/>
    </source>
</evidence>
<dbReference type="SUPFAM" id="SSF64484">
    <property type="entry name" value="beta and beta-prime subunits of DNA dependent RNA-polymerase"/>
    <property type="match status" value="1"/>
</dbReference>